<dbReference type="InterPro" id="IPR052085">
    <property type="entry name" value="WD-SAM-U-box"/>
</dbReference>
<evidence type="ECO:0000313" key="6">
    <source>
        <dbReference type="Proteomes" id="UP000247498"/>
    </source>
</evidence>
<evidence type="ECO:0000256" key="1">
    <source>
        <dbReference type="PROSITE-ProRule" id="PRU00176"/>
    </source>
</evidence>
<feature type="domain" description="U-box" evidence="4">
    <location>
        <begin position="331"/>
        <end position="401"/>
    </location>
</feature>
<evidence type="ECO:0000313" key="5">
    <source>
        <dbReference type="EMBL" id="GBF89593.1"/>
    </source>
</evidence>
<dbReference type="GO" id="GO:0003723">
    <property type="term" value="F:RNA binding"/>
    <property type="evidence" value="ECO:0007669"/>
    <property type="project" value="UniProtKB-UniRule"/>
</dbReference>
<feature type="compositionally biased region" description="Pro residues" evidence="2">
    <location>
        <begin position="291"/>
        <end position="302"/>
    </location>
</feature>
<feature type="region of interest" description="Disordered" evidence="2">
    <location>
        <begin position="144"/>
        <end position="170"/>
    </location>
</feature>
<dbReference type="STRING" id="307507.A0A2V0NVL3"/>
<dbReference type="Pfam" id="PF04564">
    <property type="entry name" value="U-box"/>
    <property type="match status" value="1"/>
</dbReference>
<dbReference type="SMART" id="SM00504">
    <property type="entry name" value="Ubox"/>
    <property type="match status" value="1"/>
</dbReference>
<comment type="caution">
    <text evidence="5">The sequence shown here is derived from an EMBL/GenBank/DDBJ whole genome shotgun (WGS) entry which is preliminary data.</text>
</comment>
<dbReference type="GO" id="GO:0004842">
    <property type="term" value="F:ubiquitin-protein transferase activity"/>
    <property type="evidence" value="ECO:0007669"/>
    <property type="project" value="InterPro"/>
</dbReference>
<accession>A0A2V0NVL3</accession>
<dbReference type="InterPro" id="IPR013083">
    <property type="entry name" value="Znf_RING/FYVE/PHD"/>
</dbReference>
<proteinExistence type="predicted"/>
<dbReference type="Gene3D" id="3.30.40.10">
    <property type="entry name" value="Zinc/RING finger domain, C3HC4 (zinc finger)"/>
    <property type="match status" value="1"/>
</dbReference>
<sequence>MAATVPTGDSMKPYMRMQNLFVREIDPSLPRETVIKELSALCPASKGGKVVVPVSDATGGVWRNQVFGAFGRRFQLTVRNLDPEVDERALFARFSRYGEIYQSRIEADSVGLVHYFDVSSVFKAAAAEHGALWGSTRISVETALPRSSSSGDGSSAGAGPGGSISSSSGGSFEGQVQVAAGAANGGYATVARIAPPSSAPGAAAAAAAAAAARERASVPLAGGQLSLPGYPAPPPQYQQQQQQLALVQAPRGAASGAVGALPAHLSLMLDRQTEAFGSMQVRDVTAAPPAASQPPPLQPYPRGPSNGAAGASRKSPAVPSLAKQLLGRIDNLSELLCCPITAEPFTDPVLASDGQTYERAAIESWLQKSSTSPLTNQPLAGALMPNTLVKALVEEMGALLG</sequence>
<dbReference type="AlphaFoldDB" id="A0A2V0NVL3"/>
<dbReference type="Gene3D" id="3.30.70.330">
    <property type="match status" value="1"/>
</dbReference>
<gene>
    <name evidence="5" type="ORF">Rsub_02311</name>
</gene>
<dbReference type="SUPFAM" id="SSF57850">
    <property type="entry name" value="RING/U-box"/>
    <property type="match status" value="1"/>
</dbReference>
<dbReference type="SMART" id="SM00360">
    <property type="entry name" value="RRM"/>
    <property type="match status" value="1"/>
</dbReference>
<dbReference type="UniPathway" id="UPA00143"/>
<dbReference type="PROSITE" id="PS51698">
    <property type="entry name" value="U_BOX"/>
    <property type="match status" value="1"/>
</dbReference>
<organism evidence="5 6">
    <name type="scientific">Raphidocelis subcapitata</name>
    <dbReference type="NCBI Taxonomy" id="307507"/>
    <lineage>
        <taxon>Eukaryota</taxon>
        <taxon>Viridiplantae</taxon>
        <taxon>Chlorophyta</taxon>
        <taxon>core chlorophytes</taxon>
        <taxon>Chlorophyceae</taxon>
        <taxon>CS clade</taxon>
        <taxon>Sphaeropleales</taxon>
        <taxon>Selenastraceae</taxon>
        <taxon>Raphidocelis</taxon>
    </lineage>
</organism>
<reference evidence="5 6" key="1">
    <citation type="journal article" date="2018" name="Sci. Rep.">
        <title>Raphidocelis subcapitata (=Pseudokirchneriella subcapitata) provides an insight into genome evolution and environmental adaptations in the Sphaeropleales.</title>
        <authorList>
            <person name="Suzuki S."/>
            <person name="Yamaguchi H."/>
            <person name="Nakajima N."/>
            <person name="Kawachi M."/>
        </authorList>
    </citation>
    <scope>NUCLEOTIDE SEQUENCE [LARGE SCALE GENOMIC DNA]</scope>
    <source>
        <strain evidence="5 6">NIES-35</strain>
    </source>
</reference>
<dbReference type="InParanoid" id="A0A2V0NVL3"/>
<feature type="region of interest" description="Disordered" evidence="2">
    <location>
        <begin position="285"/>
        <end position="316"/>
    </location>
</feature>
<dbReference type="InterPro" id="IPR003613">
    <property type="entry name" value="Ubox_domain"/>
</dbReference>
<dbReference type="GO" id="GO:0016567">
    <property type="term" value="P:protein ubiquitination"/>
    <property type="evidence" value="ECO:0007669"/>
    <property type="project" value="UniProtKB-UniPathway"/>
</dbReference>
<keyword evidence="1" id="KW-0694">RNA-binding</keyword>
<keyword evidence="6" id="KW-1185">Reference proteome</keyword>
<evidence type="ECO:0000259" key="3">
    <source>
        <dbReference type="PROSITE" id="PS50102"/>
    </source>
</evidence>
<name>A0A2V0NVL3_9CHLO</name>
<dbReference type="CDD" id="cd00590">
    <property type="entry name" value="RRM_SF"/>
    <property type="match status" value="1"/>
</dbReference>
<dbReference type="PROSITE" id="PS50102">
    <property type="entry name" value="RRM"/>
    <property type="match status" value="1"/>
</dbReference>
<dbReference type="Pfam" id="PF00076">
    <property type="entry name" value="RRM_1"/>
    <property type="match status" value="1"/>
</dbReference>
<dbReference type="SUPFAM" id="SSF54928">
    <property type="entry name" value="RNA-binding domain, RBD"/>
    <property type="match status" value="1"/>
</dbReference>
<dbReference type="InterPro" id="IPR012677">
    <property type="entry name" value="Nucleotide-bd_a/b_plait_sf"/>
</dbReference>
<evidence type="ECO:0000259" key="4">
    <source>
        <dbReference type="PROSITE" id="PS51698"/>
    </source>
</evidence>
<dbReference type="OrthoDB" id="10064100at2759"/>
<evidence type="ECO:0000256" key="2">
    <source>
        <dbReference type="SAM" id="MobiDB-lite"/>
    </source>
</evidence>
<dbReference type="CDD" id="cd16655">
    <property type="entry name" value="RING-Ubox_WDSUB1-like"/>
    <property type="match status" value="1"/>
</dbReference>
<dbReference type="InterPro" id="IPR000504">
    <property type="entry name" value="RRM_dom"/>
</dbReference>
<dbReference type="InterPro" id="IPR035979">
    <property type="entry name" value="RBD_domain_sf"/>
</dbReference>
<feature type="domain" description="RRM" evidence="3">
    <location>
        <begin position="74"/>
        <end position="145"/>
    </location>
</feature>
<evidence type="ECO:0008006" key="7">
    <source>
        <dbReference type="Google" id="ProtNLM"/>
    </source>
</evidence>
<dbReference type="Proteomes" id="UP000247498">
    <property type="component" value="Unassembled WGS sequence"/>
</dbReference>
<dbReference type="PANTHER" id="PTHR46573:SF1">
    <property type="entry name" value="WD REPEAT, SAM AND U-BOX DOMAIN-CONTAINING PROTEIN 1"/>
    <property type="match status" value="1"/>
</dbReference>
<dbReference type="EMBL" id="BDRX01000011">
    <property type="protein sequence ID" value="GBF89593.1"/>
    <property type="molecule type" value="Genomic_DNA"/>
</dbReference>
<protein>
    <recommendedName>
        <fullName evidence="7">U-box domain-containing protein</fullName>
    </recommendedName>
</protein>
<dbReference type="PANTHER" id="PTHR46573">
    <property type="entry name" value="WD REPEAT, SAM AND U-BOX DOMAIN-CONTAINING PROTEIN 1"/>
    <property type="match status" value="1"/>
</dbReference>